<feature type="region of interest" description="Disordered" evidence="1">
    <location>
        <begin position="130"/>
        <end position="179"/>
    </location>
</feature>
<evidence type="ECO:0000256" key="1">
    <source>
        <dbReference type="SAM" id="MobiDB-lite"/>
    </source>
</evidence>
<sequence>MSSLGDGKDSEEAALIESFPVLFQSLEYSEFELNLSWWNQLHPLRLMQTYRIPEEQHEACGGDRGTHSSTLIDSRTSHSPSDRVWVFWDKKWFSWKTAAIRLRIMRNLNTPISQRLDTRLMDIDRQNPAYTLLPESPDLTDPAPENAVSPVSEPQPPKPLDPLSPTNSPPKERAYFSDGYDIAEDNETKRTKKVYRQWERSYDTCAFNLTSDELKSLKLKEGLNEATFTVTTKYQGTVCCECLIYLWKSTDKVVISDIDGTITRSDILGHLMPLVGLEWVQTGVTKLYKEIAHNGFHIMYVSARAIGQANATRSLLEELVQDKESLPPGPIILSPNSVFKTLDMEMIKKRPQVLKIKNLKRIQRLFQRDDPKTNPFIAGFGNRVSDEDTYRAVGIPNTHIFIVNPRGELTTPSGVQLKLGYKELQELVETVFPPSLGRMEYSDTYSDFTYWRPVQTENSEVESQIQASPSPTSSKSGYFF</sequence>
<evidence type="ECO:0000259" key="2">
    <source>
        <dbReference type="SMART" id="SM00775"/>
    </source>
</evidence>
<evidence type="ECO:0000313" key="4">
    <source>
        <dbReference type="Proteomes" id="UP000281553"/>
    </source>
</evidence>
<dbReference type="OrthoDB" id="4567at2759"/>
<evidence type="ECO:0000313" key="3">
    <source>
        <dbReference type="EMBL" id="VDK81423.1"/>
    </source>
</evidence>
<dbReference type="AlphaFoldDB" id="A0A3P6TEJ6"/>
<feature type="domain" description="LNS2/PITP" evidence="2">
    <location>
        <begin position="253"/>
        <end position="412"/>
    </location>
</feature>
<keyword evidence="4" id="KW-1185">Reference proteome</keyword>
<dbReference type="InterPro" id="IPR026058">
    <property type="entry name" value="LIPIN"/>
</dbReference>
<dbReference type="InterPro" id="IPR031315">
    <property type="entry name" value="LNS2/PITP"/>
</dbReference>
<dbReference type="Proteomes" id="UP000281553">
    <property type="component" value="Unassembled WGS sequence"/>
</dbReference>
<dbReference type="Pfam" id="PF08235">
    <property type="entry name" value="LNS2"/>
    <property type="match status" value="1"/>
</dbReference>
<organism evidence="3 4">
    <name type="scientific">Dibothriocephalus latus</name>
    <name type="common">Fish tapeworm</name>
    <name type="synonym">Diphyllobothrium latum</name>
    <dbReference type="NCBI Taxonomy" id="60516"/>
    <lineage>
        <taxon>Eukaryota</taxon>
        <taxon>Metazoa</taxon>
        <taxon>Spiralia</taxon>
        <taxon>Lophotrochozoa</taxon>
        <taxon>Platyhelminthes</taxon>
        <taxon>Cestoda</taxon>
        <taxon>Eucestoda</taxon>
        <taxon>Diphyllobothriidea</taxon>
        <taxon>Diphyllobothriidae</taxon>
        <taxon>Dibothriocephalus</taxon>
    </lineage>
</organism>
<gene>
    <name evidence="3" type="ORF">DILT_LOCUS3228</name>
</gene>
<dbReference type="PANTHER" id="PTHR12181:SF12">
    <property type="entry name" value="PHOSPHATIDATE PHOSPHATASE"/>
    <property type="match status" value="1"/>
</dbReference>
<feature type="region of interest" description="Disordered" evidence="1">
    <location>
        <begin position="459"/>
        <end position="480"/>
    </location>
</feature>
<accession>A0A3P6TEJ6</accession>
<protein>
    <recommendedName>
        <fullName evidence="2">LNS2/PITP domain-containing protein</fullName>
    </recommendedName>
</protein>
<dbReference type="SMART" id="SM00775">
    <property type="entry name" value="LNS2"/>
    <property type="match status" value="1"/>
</dbReference>
<dbReference type="PANTHER" id="PTHR12181">
    <property type="entry name" value="LIPIN"/>
    <property type="match status" value="1"/>
</dbReference>
<dbReference type="InterPro" id="IPR013209">
    <property type="entry name" value="LNS2"/>
</dbReference>
<proteinExistence type="predicted"/>
<feature type="compositionally biased region" description="Pro residues" evidence="1">
    <location>
        <begin position="153"/>
        <end position="162"/>
    </location>
</feature>
<name>A0A3P6TEJ6_DIBLA</name>
<dbReference type="EMBL" id="UYRU01043339">
    <property type="protein sequence ID" value="VDK81423.1"/>
    <property type="molecule type" value="Genomic_DNA"/>
</dbReference>
<reference evidence="3 4" key="1">
    <citation type="submission" date="2018-11" db="EMBL/GenBank/DDBJ databases">
        <authorList>
            <consortium name="Pathogen Informatics"/>
        </authorList>
    </citation>
    <scope>NUCLEOTIDE SEQUENCE [LARGE SCALE GENOMIC DNA]</scope>
</reference>
<dbReference type="GO" id="GO:0008195">
    <property type="term" value="F:phosphatidate phosphatase activity"/>
    <property type="evidence" value="ECO:0007669"/>
    <property type="project" value="TreeGrafter"/>
</dbReference>
<dbReference type="InterPro" id="IPR036412">
    <property type="entry name" value="HAD-like_sf"/>
</dbReference>
<dbReference type="SUPFAM" id="SSF56784">
    <property type="entry name" value="HAD-like"/>
    <property type="match status" value="1"/>
</dbReference>